<evidence type="ECO:0000313" key="2">
    <source>
        <dbReference type="EMBL" id="KAK9094218.1"/>
    </source>
</evidence>
<feature type="compositionally biased region" description="Basic and acidic residues" evidence="1">
    <location>
        <begin position="86"/>
        <end position="100"/>
    </location>
</feature>
<dbReference type="AlphaFoldDB" id="A0AAP0EPA5"/>
<accession>A0AAP0EPA5</accession>
<evidence type="ECO:0000256" key="1">
    <source>
        <dbReference type="SAM" id="MobiDB-lite"/>
    </source>
</evidence>
<reference evidence="2 3" key="1">
    <citation type="submission" date="2024-01" db="EMBL/GenBank/DDBJ databases">
        <title>Genome assemblies of Stephania.</title>
        <authorList>
            <person name="Yang L."/>
        </authorList>
    </citation>
    <scope>NUCLEOTIDE SEQUENCE [LARGE SCALE GENOMIC DNA]</scope>
    <source>
        <strain evidence="2">JXDWG</strain>
        <tissue evidence="2">Leaf</tissue>
    </source>
</reference>
<feature type="region of interest" description="Disordered" evidence="1">
    <location>
        <begin position="1"/>
        <end position="137"/>
    </location>
</feature>
<name>A0AAP0EPA5_9MAGN</name>
<sequence>MAERESSSGEEEEERVARQSDPAANQWIRRRTSGSRAAARSDEGHETVAPARRESSQAGARIGLRWQHRQPDCSRRVRGRAGVVDRASRRGGAADEEQRHGWRASGGTLLATSDAMDIGSGGVRARHCRRANSSDLT</sequence>
<evidence type="ECO:0000313" key="3">
    <source>
        <dbReference type="Proteomes" id="UP001419268"/>
    </source>
</evidence>
<dbReference type="Proteomes" id="UP001419268">
    <property type="component" value="Unassembled WGS sequence"/>
</dbReference>
<keyword evidence="3" id="KW-1185">Reference proteome</keyword>
<protein>
    <submittedName>
        <fullName evidence="2">Uncharacterized protein</fullName>
    </submittedName>
</protein>
<organism evidence="2 3">
    <name type="scientific">Stephania cephalantha</name>
    <dbReference type="NCBI Taxonomy" id="152367"/>
    <lineage>
        <taxon>Eukaryota</taxon>
        <taxon>Viridiplantae</taxon>
        <taxon>Streptophyta</taxon>
        <taxon>Embryophyta</taxon>
        <taxon>Tracheophyta</taxon>
        <taxon>Spermatophyta</taxon>
        <taxon>Magnoliopsida</taxon>
        <taxon>Ranunculales</taxon>
        <taxon>Menispermaceae</taxon>
        <taxon>Menispermoideae</taxon>
        <taxon>Cissampelideae</taxon>
        <taxon>Stephania</taxon>
    </lineage>
</organism>
<feature type="compositionally biased region" description="Basic and acidic residues" evidence="1">
    <location>
        <begin position="39"/>
        <end position="55"/>
    </location>
</feature>
<proteinExistence type="predicted"/>
<comment type="caution">
    <text evidence="2">The sequence shown here is derived from an EMBL/GenBank/DDBJ whole genome shotgun (WGS) entry which is preliminary data.</text>
</comment>
<dbReference type="EMBL" id="JBBNAG010000011">
    <property type="protein sequence ID" value="KAK9094218.1"/>
    <property type="molecule type" value="Genomic_DNA"/>
</dbReference>
<gene>
    <name evidence="2" type="ORF">Scep_025687</name>
</gene>